<dbReference type="EC" id="2.1.1.-" evidence="5 6"/>
<dbReference type="EMBL" id="PGLV01000001">
    <property type="protein sequence ID" value="POZ56360.1"/>
    <property type="molecule type" value="Genomic_DNA"/>
</dbReference>
<feature type="domain" description="Tellurite resistance methyltransferase TehB-like" evidence="4">
    <location>
        <begin position="7"/>
        <end position="50"/>
    </location>
</feature>
<dbReference type="AlphaFoldDB" id="A0A2S5CZW0"/>
<reference evidence="6 8" key="2">
    <citation type="submission" date="2018-06" db="EMBL/GenBank/DDBJ databases">
        <authorList>
            <consortium name="Pathogen Informatics"/>
            <person name="Doyle S."/>
        </authorList>
    </citation>
    <scope>NUCLEOTIDE SEQUENCE [LARGE SCALE GENOMIC DNA]</scope>
    <source>
        <strain evidence="6 8">NCTC10338</strain>
    </source>
</reference>
<keyword evidence="1 5" id="KW-0489">Methyltransferase</keyword>
<dbReference type="Pfam" id="PF03848">
    <property type="entry name" value="TehB"/>
    <property type="match status" value="1"/>
</dbReference>
<gene>
    <name evidence="5" type="primary">tehB_1</name>
    <name evidence="5" type="ORF">LYSIN_01143</name>
    <name evidence="6" type="ORF">NCTC10338_02406</name>
</gene>
<dbReference type="SUPFAM" id="SSF53335">
    <property type="entry name" value="S-adenosyl-L-methionine-dependent methyltransferases"/>
    <property type="match status" value="1"/>
</dbReference>
<comment type="caution">
    <text evidence="5">The sequence shown here is derived from an EMBL/GenBank/DDBJ whole genome shotgun (WGS) entry which is preliminary data.</text>
</comment>
<protein>
    <submittedName>
        <fullName evidence="6">Methyltransferase type 11</fullName>
        <ecNumber evidence="5 6">2.1.1.-</ecNumber>
    </submittedName>
    <submittedName>
        <fullName evidence="5">Putative S-adenosyl-L-methionine-dependent methyltransferase TehB</fullName>
    </submittedName>
</protein>
<dbReference type="Gene3D" id="3.40.50.150">
    <property type="entry name" value="Vaccinia Virus protein VP39"/>
    <property type="match status" value="1"/>
</dbReference>
<dbReference type="Proteomes" id="UP000255295">
    <property type="component" value="Unassembled WGS sequence"/>
</dbReference>
<proteinExistence type="predicted"/>
<evidence type="ECO:0000313" key="5">
    <source>
        <dbReference type="EMBL" id="POZ56360.1"/>
    </source>
</evidence>
<evidence type="ECO:0000256" key="1">
    <source>
        <dbReference type="ARBA" id="ARBA00022603"/>
    </source>
</evidence>
<reference evidence="5 7" key="1">
    <citation type="submission" date="2017-11" db="EMBL/GenBank/DDBJ databases">
        <title>Genome sequence of Lysinibacillus sphaericus, a lignin-degrading bacteria isolated from municipal solid waste soil.</title>
        <authorList>
            <person name="Persinoti G.F."/>
            <person name="Paixao D.A."/>
            <person name="Bugg T.D."/>
            <person name="Squina F.M."/>
        </authorList>
    </citation>
    <scope>NUCLEOTIDE SEQUENCE [LARGE SCALE GENOMIC DNA]</scope>
    <source>
        <strain evidence="5 7">A1</strain>
    </source>
</reference>
<dbReference type="InterPro" id="IPR029063">
    <property type="entry name" value="SAM-dependent_MTases_sf"/>
</dbReference>
<evidence type="ECO:0000259" key="4">
    <source>
        <dbReference type="Pfam" id="PF03848"/>
    </source>
</evidence>
<evidence type="ECO:0000313" key="8">
    <source>
        <dbReference type="Proteomes" id="UP000255295"/>
    </source>
</evidence>
<dbReference type="Proteomes" id="UP000237319">
    <property type="component" value="Unassembled WGS sequence"/>
</dbReference>
<dbReference type="RefSeq" id="WP_158694857.1">
    <property type="nucleotide sequence ID" value="NZ_BJNS01000065.1"/>
</dbReference>
<keyword evidence="7" id="KW-1185">Reference proteome</keyword>
<evidence type="ECO:0000256" key="3">
    <source>
        <dbReference type="ARBA" id="ARBA00022691"/>
    </source>
</evidence>
<dbReference type="EMBL" id="UFSZ01000001">
    <property type="protein sequence ID" value="SUV17309.1"/>
    <property type="molecule type" value="Genomic_DNA"/>
</dbReference>
<evidence type="ECO:0000313" key="7">
    <source>
        <dbReference type="Proteomes" id="UP000237319"/>
    </source>
</evidence>
<organism evidence="5 7">
    <name type="scientific">Lysinibacillus sphaericus</name>
    <name type="common">Bacillus sphaericus</name>
    <dbReference type="NCBI Taxonomy" id="1421"/>
    <lineage>
        <taxon>Bacteria</taxon>
        <taxon>Bacillati</taxon>
        <taxon>Bacillota</taxon>
        <taxon>Bacilli</taxon>
        <taxon>Bacillales</taxon>
        <taxon>Bacillaceae</taxon>
        <taxon>Lysinibacillus</taxon>
    </lineage>
</organism>
<accession>A0A2S5CZW0</accession>
<keyword evidence="3" id="KW-0949">S-adenosyl-L-methionine</keyword>
<sequence length="54" mass="6019">MEEYFSKGLSPKRVLELGCGPGRNSIYMAKQGCSVSALDISEKAIIRVKEREKD</sequence>
<dbReference type="GO" id="GO:0008757">
    <property type="term" value="F:S-adenosylmethionine-dependent methyltransferase activity"/>
    <property type="evidence" value="ECO:0007669"/>
    <property type="project" value="InterPro"/>
</dbReference>
<keyword evidence="2 5" id="KW-0808">Transferase</keyword>
<dbReference type="PROSITE" id="PS51585">
    <property type="entry name" value="SAM_MT_TPMT"/>
    <property type="match status" value="1"/>
</dbReference>
<evidence type="ECO:0000313" key="6">
    <source>
        <dbReference type="EMBL" id="SUV17309.1"/>
    </source>
</evidence>
<dbReference type="InterPro" id="IPR008854">
    <property type="entry name" value="TPMT"/>
</dbReference>
<dbReference type="GO" id="GO:0032259">
    <property type="term" value="P:methylation"/>
    <property type="evidence" value="ECO:0007669"/>
    <property type="project" value="UniProtKB-KW"/>
</dbReference>
<dbReference type="GeneID" id="94047525"/>
<dbReference type="InterPro" id="IPR015985">
    <property type="entry name" value="TehB-like_dom"/>
</dbReference>
<dbReference type="CDD" id="cd02440">
    <property type="entry name" value="AdoMet_MTases"/>
    <property type="match status" value="1"/>
</dbReference>
<name>A0A2S5CZW0_LYSSH</name>
<evidence type="ECO:0000256" key="2">
    <source>
        <dbReference type="ARBA" id="ARBA00022679"/>
    </source>
</evidence>